<keyword evidence="5" id="KW-0548">Nucleotidyltransferase</keyword>
<dbReference type="CDD" id="cd07906">
    <property type="entry name" value="Adenylation_DNA_ligase_LigD_LigC"/>
    <property type="match status" value="1"/>
</dbReference>
<dbReference type="Gene3D" id="2.40.50.140">
    <property type="entry name" value="Nucleic acid-binding proteins"/>
    <property type="match status" value="1"/>
</dbReference>
<evidence type="ECO:0000256" key="19">
    <source>
        <dbReference type="ARBA" id="ARBA00029943"/>
    </source>
</evidence>
<dbReference type="Gene3D" id="3.30.470.30">
    <property type="entry name" value="DNA ligase/mRNA capping enzyme"/>
    <property type="match status" value="1"/>
</dbReference>
<evidence type="ECO:0000256" key="10">
    <source>
        <dbReference type="ARBA" id="ARBA00022801"/>
    </source>
</evidence>
<keyword evidence="16" id="KW-0234">DNA repair</keyword>
<keyword evidence="12" id="KW-0067">ATP-binding</keyword>
<evidence type="ECO:0000259" key="22">
    <source>
        <dbReference type="PROSITE" id="PS50160"/>
    </source>
</evidence>
<keyword evidence="13" id="KW-0239">DNA-directed DNA polymerase</keyword>
<evidence type="ECO:0000256" key="15">
    <source>
        <dbReference type="ARBA" id="ARBA00023172"/>
    </source>
</evidence>
<evidence type="ECO:0000256" key="6">
    <source>
        <dbReference type="ARBA" id="ARBA00022722"/>
    </source>
</evidence>
<evidence type="ECO:0000313" key="24">
    <source>
        <dbReference type="Proteomes" id="UP000198654"/>
    </source>
</evidence>
<dbReference type="AlphaFoldDB" id="A0A1G9LQ02"/>
<evidence type="ECO:0000256" key="21">
    <source>
        <dbReference type="SAM" id="MobiDB-lite"/>
    </source>
</evidence>
<feature type="compositionally biased region" description="Basic and acidic residues" evidence="21">
    <location>
        <begin position="14"/>
        <end position="26"/>
    </location>
</feature>
<feature type="region of interest" description="Disordered" evidence="21">
    <location>
        <begin position="186"/>
        <end position="210"/>
    </location>
</feature>
<dbReference type="InterPro" id="IPR052171">
    <property type="entry name" value="NHEJ_LigD"/>
</dbReference>
<evidence type="ECO:0000256" key="3">
    <source>
        <dbReference type="ARBA" id="ARBA00022598"/>
    </source>
</evidence>
<dbReference type="RefSeq" id="WP_089728460.1">
    <property type="nucleotide sequence ID" value="NZ_FNGI01000005.1"/>
</dbReference>
<dbReference type="PROSITE" id="PS50160">
    <property type="entry name" value="DNA_LIGASE_A3"/>
    <property type="match status" value="1"/>
</dbReference>
<dbReference type="InterPro" id="IPR012340">
    <property type="entry name" value="NA-bd_OB-fold"/>
</dbReference>
<dbReference type="PANTHER" id="PTHR42705:SF2">
    <property type="entry name" value="BIFUNCTIONAL NON-HOMOLOGOUS END JOINING PROTEIN LIGD"/>
    <property type="match status" value="1"/>
</dbReference>
<dbReference type="EC" id="6.5.1.1" evidence="2"/>
<evidence type="ECO:0000256" key="2">
    <source>
        <dbReference type="ARBA" id="ARBA00012727"/>
    </source>
</evidence>
<dbReference type="InterPro" id="IPR014144">
    <property type="entry name" value="LigD_PE_domain"/>
</dbReference>
<keyword evidence="24" id="KW-1185">Reference proteome</keyword>
<evidence type="ECO:0000256" key="7">
    <source>
        <dbReference type="ARBA" id="ARBA00022723"/>
    </source>
</evidence>
<dbReference type="OrthoDB" id="9802472at2"/>
<evidence type="ECO:0000256" key="17">
    <source>
        <dbReference type="ARBA" id="ARBA00023211"/>
    </source>
</evidence>
<dbReference type="GO" id="GO:0046872">
    <property type="term" value="F:metal ion binding"/>
    <property type="evidence" value="ECO:0007669"/>
    <property type="project" value="UniProtKB-KW"/>
</dbReference>
<dbReference type="Pfam" id="PF04679">
    <property type="entry name" value="DNA_ligase_A_C"/>
    <property type="match status" value="1"/>
</dbReference>
<evidence type="ECO:0000256" key="20">
    <source>
        <dbReference type="ARBA" id="ARBA00034003"/>
    </source>
</evidence>
<dbReference type="CDD" id="cd07971">
    <property type="entry name" value="OBF_DNA_ligase_LigD"/>
    <property type="match status" value="1"/>
</dbReference>
<dbReference type="PANTHER" id="PTHR42705">
    <property type="entry name" value="BIFUNCTIONAL NON-HOMOLOGOUS END JOINING PROTEIN LIGD"/>
    <property type="match status" value="1"/>
</dbReference>
<keyword evidence="3" id="KW-0436">Ligase</keyword>
<keyword evidence="9" id="KW-0227">DNA damage</keyword>
<dbReference type="Gene3D" id="3.30.1490.70">
    <property type="match status" value="1"/>
</dbReference>
<evidence type="ECO:0000256" key="8">
    <source>
        <dbReference type="ARBA" id="ARBA00022741"/>
    </source>
</evidence>
<keyword evidence="10" id="KW-0378">Hydrolase</keyword>
<feature type="compositionally biased region" description="Basic residues" evidence="21">
    <location>
        <begin position="1"/>
        <end position="13"/>
    </location>
</feature>
<reference evidence="23 24" key="1">
    <citation type="submission" date="2016-10" db="EMBL/GenBank/DDBJ databases">
        <authorList>
            <person name="de Groot N.N."/>
        </authorList>
    </citation>
    <scope>NUCLEOTIDE SEQUENCE [LARGE SCALE GENOMIC DNA]</scope>
    <source>
        <strain evidence="23 24">DSM 14789</strain>
    </source>
</reference>
<keyword evidence="11" id="KW-0269">Exonuclease</keyword>
<gene>
    <name evidence="23" type="ORF">SAMN05661010_02201</name>
</gene>
<evidence type="ECO:0000256" key="9">
    <source>
        <dbReference type="ARBA" id="ARBA00022763"/>
    </source>
</evidence>
<dbReference type="Pfam" id="PF21686">
    <property type="entry name" value="LigD_Prim-Pol"/>
    <property type="match status" value="1"/>
</dbReference>
<dbReference type="NCBIfam" id="TIGR02778">
    <property type="entry name" value="ligD_pol"/>
    <property type="match status" value="1"/>
</dbReference>
<dbReference type="GO" id="GO:0004527">
    <property type="term" value="F:exonuclease activity"/>
    <property type="evidence" value="ECO:0007669"/>
    <property type="project" value="UniProtKB-KW"/>
</dbReference>
<dbReference type="Proteomes" id="UP000198654">
    <property type="component" value="Unassembled WGS sequence"/>
</dbReference>
<dbReference type="InterPro" id="IPR014143">
    <property type="entry name" value="NHEJ_ligase_prk"/>
</dbReference>
<keyword evidence="14" id="KW-0238">DNA-binding</keyword>
<feature type="domain" description="ATP-dependent DNA ligase family profile" evidence="22">
    <location>
        <begin position="314"/>
        <end position="451"/>
    </location>
</feature>
<keyword evidence="7" id="KW-0479">Metal-binding</keyword>
<dbReference type="GO" id="GO:0005524">
    <property type="term" value="F:ATP binding"/>
    <property type="evidence" value="ECO:0007669"/>
    <property type="project" value="UniProtKB-KW"/>
</dbReference>
<dbReference type="NCBIfam" id="NF004628">
    <property type="entry name" value="PRK05972.1"/>
    <property type="match status" value="1"/>
</dbReference>
<evidence type="ECO:0000256" key="16">
    <source>
        <dbReference type="ARBA" id="ARBA00023204"/>
    </source>
</evidence>
<evidence type="ECO:0000256" key="4">
    <source>
        <dbReference type="ARBA" id="ARBA00022679"/>
    </source>
</evidence>
<evidence type="ECO:0000256" key="18">
    <source>
        <dbReference type="ARBA" id="ARBA00023268"/>
    </source>
</evidence>
<dbReference type="Gene3D" id="3.90.920.10">
    <property type="entry name" value="DNA primase, PRIM domain"/>
    <property type="match status" value="1"/>
</dbReference>
<accession>A0A1G9LQ02</accession>
<evidence type="ECO:0000256" key="12">
    <source>
        <dbReference type="ARBA" id="ARBA00022840"/>
    </source>
</evidence>
<feature type="compositionally biased region" description="Basic and acidic residues" evidence="21">
    <location>
        <begin position="527"/>
        <end position="544"/>
    </location>
</feature>
<keyword evidence="4" id="KW-0808">Transferase</keyword>
<dbReference type="GO" id="GO:0006310">
    <property type="term" value="P:DNA recombination"/>
    <property type="evidence" value="ECO:0007669"/>
    <property type="project" value="UniProtKB-KW"/>
</dbReference>
<feature type="compositionally biased region" description="Polar residues" evidence="21">
    <location>
        <begin position="558"/>
        <end position="568"/>
    </location>
</feature>
<comment type="cofactor">
    <cofactor evidence="1">
        <name>Mn(2+)</name>
        <dbReference type="ChEBI" id="CHEBI:29035"/>
    </cofactor>
</comment>
<dbReference type="GO" id="GO:0003910">
    <property type="term" value="F:DNA ligase (ATP) activity"/>
    <property type="evidence" value="ECO:0007669"/>
    <property type="project" value="UniProtKB-EC"/>
</dbReference>
<dbReference type="InterPro" id="IPR012309">
    <property type="entry name" value="DNA_ligase_ATP-dep_C"/>
</dbReference>
<dbReference type="GO" id="GO:0003887">
    <property type="term" value="F:DNA-directed DNA polymerase activity"/>
    <property type="evidence" value="ECO:0007669"/>
    <property type="project" value="UniProtKB-KW"/>
</dbReference>
<keyword evidence="8" id="KW-0547">Nucleotide-binding</keyword>
<dbReference type="InterPro" id="IPR014145">
    <property type="entry name" value="LigD_pol_dom"/>
</dbReference>
<dbReference type="InterPro" id="IPR014146">
    <property type="entry name" value="LigD_ligase_dom"/>
</dbReference>
<sequence>MEKLKEYRRKRDFKRTAEPAGDERGDSPSGSLFVIHKHAASHDHFDLRLEQDGVLKSWALPKGPSLEPGEKRLAVQVEDHPLEYADFEGVIPEKAYGGGTVMLWDRGRWSSTGKPGKDRFDIVFEGEKLNGAWTLTRMSGRRQQDKSGKNWLLIKRHDDGKHKGSTVSVDDDRSVVSGRSMAQIAEDRDNTWTKHGAAESPESPDPSLLKGARKQPLAKSAAIHPQLATLVREVPKGKDWLHEIKFDGYRIMARLERGEVRLITRNAKDWTHRFPELADTLSQLPVEHALIDGEVVALARDGTSSFRRLQEALSRGKTAGLVYQAFDLLHLEGYDLTQVALIERKQVLSQLLDASGVVGATGHGDKKGGKNSSVRYSDHIDTQGQAFFEQSCRLSLEGIVCKRGSSLYHPGRSKQWVKVKCANYEEFVVGGYTDPGGSRSGFGSLLMGAFEANGGFNYAGRVGTGFSARQLDELHATLRELDVEKSPFNGPVPDARSVHWVRPELVIEVEFTERTRDGRLRHPAFRGLREDREPEEIRMSRDQGKPASRSTESDKKTSQTPSSGTASNAELLGVRLTHADRVLYPEQGLTKLDLARYYDDIQDWILPHLRERPLSLVRCPEGRTKECFFQKHPRVAIPASVPRVEITEKEGSAEYVYVKTAADLVALVQAGALEIHPWGSRIGDIERPDNMVFDLDPAPEVKWQEILRVAGTLRERLEALGLQSFVRTTGGKGLHLVVPLEPKAGWDEVRDFAKAVAQRHAEQEPQRLTANMSKAKREGRIFIDYLRNGRGATAIASYGVRAREGAPVAVPVRWDELNAALRSDRYTIENLRRRLSSLREDPWQGFAEASRPITAEMKRSVEGKT</sequence>
<keyword evidence="17" id="KW-0464">Manganese</keyword>
<keyword evidence="15" id="KW-0233">DNA recombination</keyword>
<dbReference type="GO" id="GO:0003677">
    <property type="term" value="F:DNA binding"/>
    <property type="evidence" value="ECO:0007669"/>
    <property type="project" value="UniProtKB-KW"/>
</dbReference>
<dbReference type="EMBL" id="FNGI01000005">
    <property type="protein sequence ID" value="SDL64010.1"/>
    <property type="molecule type" value="Genomic_DNA"/>
</dbReference>
<keyword evidence="6" id="KW-0540">Nuclease</keyword>
<dbReference type="SUPFAM" id="SSF50249">
    <property type="entry name" value="Nucleic acid-binding proteins"/>
    <property type="match status" value="1"/>
</dbReference>
<comment type="catalytic activity">
    <reaction evidence="20">
        <text>ATP + (deoxyribonucleotide)n-3'-hydroxyl + 5'-phospho-(deoxyribonucleotide)m = (deoxyribonucleotide)n+m + AMP + diphosphate.</text>
        <dbReference type="EC" id="6.5.1.1"/>
    </reaction>
</comment>
<protein>
    <recommendedName>
        <fullName evidence="2">DNA ligase (ATP)</fullName>
        <ecNumber evidence="2">6.5.1.1</ecNumber>
    </recommendedName>
    <alternativeName>
        <fullName evidence="19">NHEJ DNA polymerase</fullName>
    </alternativeName>
</protein>
<evidence type="ECO:0000256" key="13">
    <source>
        <dbReference type="ARBA" id="ARBA00022932"/>
    </source>
</evidence>
<dbReference type="Pfam" id="PF01068">
    <property type="entry name" value="DNA_ligase_A_M"/>
    <property type="match status" value="1"/>
</dbReference>
<feature type="region of interest" description="Disordered" evidence="21">
    <location>
        <begin position="522"/>
        <end position="569"/>
    </location>
</feature>
<keyword evidence="18" id="KW-0511">Multifunctional enzyme</keyword>
<dbReference type="NCBIfam" id="TIGR02779">
    <property type="entry name" value="NHEJ_ligase_lig"/>
    <property type="match status" value="1"/>
</dbReference>
<dbReference type="CDD" id="cd04862">
    <property type="entry name" value="PaeLigD_Pol_like"/>
    <property type="match status" value="1"/>
</dbReference>
<organism evidence="23 24">
    <name type="scientific">Modicisalibacter muralis</name>
    <dbReference type="NCBI Taxonomy" id="119000"/>
    <lineage>
        <taxon>Bacteria</taxon>
        <taxon>Pseudomonadati</taxon>
        <taxon>Pseudomonadota</taxon>
        <taxon>Gammaproteobacteria</taxon>
        <taxon>Oceanospirillales</taxon>
        <taxon>Halomonadaceae</taxon>
        <taxon>Modicisalibacter</taxon>
    </lineage>
</organism>
<dbReference type="InterPro" id="IPR033651">
    <property type="entry name" value="PaeLigD_Pol-like"/>
</dbReference>
<evidence type="ECO:0000256" key="5">
    <source>
        <dbReference type="ARBA" id="ARBA00022695"/>
    </source>
</evidence>
<dbReference type="Pfam" id="PF13298">
    <property type="entry name" value="LigD_N"/>
    <property type="match status" value="1"/>
</dbReference>
<feature type="region of interest" description="Disordered" evidence="21">
    <location>
        <begin position="1"/>
        <end position="31"/>
    </location>
</feature>
<dbReference type="SUPFAM" id="SSF56091">
    <property type="entry name" value="DNA ligase/mRNA capping enzyme, catalytic domain"/>
    <property type="match status" value="1"/>
</dbReference>
<evidence type="ECO:0000256" key="1">
    <source>
        <dbReference type="ARBA" id="ARBA00001936"/>
    </source>
</evidence>
<dbReference type="GO" id="GO:0006281">
    <property type="term" value="P:DNA repair"/>
    <property type="evidence" value="ECO:0007669"/>
    <property type="project" value="UniProtKB-KW"/>
</dbReference>
<dbReference type="STRING" id="119000.SAMN05661010_02201"/>
<evidence type="ECO:0000256" key="14">
    <source>
        <dbReference type="ARBA" id="ARBA00023125"/>
    </source>
</evidence>
<name>A0A1G9LQ02_9GAMM</name>
<evidence type="ECO:0000313" key="23">
    <source>
        <dbReference type="EMBL" id="SDL64010.1"/>
    </source>
</evidence>
<dbReference type="NCBIfam" id="TIGR02776">
    <property type="entry name" value="NHEJ_ligase_prk"/>
    <property type="match status" value="1"/>
</dbReference>
<evidence type="ECO:0000256" key="11">
    <source>
        <dbReference type="ARBA" id="ARBA00022839"/>
    </source>
</evidence>
<proteinExistence type="predicted"/>
<dbReference type="NCBIfam" id="TIGR02777">
    <property type="entry name" value="LigD_PE_dom"/>
    <property type="match status" value="1"/>
</dbReference>
<dbReference type="InterPro" id="IPR012310">
    <property type="entry name" value="DNA_ligase_ATP-dep_cent"/>
</dbReference>